<evidence type="ECO:0000313" key="1">
    <source>
        <dbReference type="EMBL" id="GFN45539.1"/>
    </source>
</evidence>
<protein>
    <submittedName>
        <fullName evidence="1">Uncharacterized protein</fullName>
    </submittedName>
</protein>
<sequence>MKLPLSGQSDRPMSADILGDLANTRSQQCGCFKGEGYIKF</sequence>
<reference evidence="1 2" key="1">
    <citation type="submission" date="2020-06" db="EMBL/GenBank/DDBJ databases">
        <title>The genome sequence of Candidatus Regiella insecticola strain Tut.</title>
        <authorList>
            <person name="Nikoh N."/>
            <person name="Tsuchida T."/>
            <person name="Koga R."/>
            <person name="Oshima K."/>
            <person name="Hattori M."/>
            <person name="Fukatsu T."/>
        </authorList>
    </citation>
    <scope>NUCLEOTIDE SEQUENCE [LARGE SCALE GENOMIC DNA]</scope>
    <source>
        <strain evidence="1 2">Tut</strain>
    </source>
</reference>
<evidence type="ECO:0000313" key="2">
    <source>
        <dbReference type="Proteomes" id="UP000504714"/>
    </source>
</evidence>
<dbReference type="EMBL" id="BLXO01000001">
    <property type="protein sequence ID" value="GFN45539.1"/>
    <property type="molecule type" value="Genomic_DNA"/>
</dbReference>
<gene>
    <name evidence="1" type="ORF">RINTU1_07460</name>
</gene>
<accession>A0A6L2ZM11</accession>
<name>A0A6L2ZM11_9ENTR</name>
<organism evidence="1 2">
    <name type="scientific">Candidatus Regiella insecticola</name>
    <dbReference type="NCBI Taxonomy" id="138073"/>
    <lineage>
        <taxon>Bacteria</taxon>
        <taxon>Pseudomonadati</taxon>
        <taxon>Pseudomonadota</taxon>
        <taxon>Gammaproteobacteria</taxon>
        <taxon>Enterobacterales</taxon>
        <taxon>Enterobacteriaceae</taxon>
        <taxon>aphid secondary symbionts</taxon>
        <taxon>Candidatus Regiella</taxon>
    </lineage>
</organism>
<comment type="caution">
    <text evidence="1">The sequence shown here is derived from an EMBL/GenBank/DDBJ whole genome shotgun (WGS) entry which is preliminary data.</text>
</comment>
<dbReference type="AlphaFoldDB" id="A0A6L2ZM11"/>
<proteinExistence type="predicted"/>
<dbReference type="Proteomes" id="UP000504714">
    <property type="component" value="Unassembled WGS sequence"/>
</dbReference>